<comment type="caution">
    <text evidence="1">The sequence shown here is derived from an EMBL/GenBank/DDBJ whole genome shotgun (WGS) entry which is preliminary data.</text>
</comment>
<organism evidence="1 2">
    <name type="scientific">Pichia angusta</name>
    <name type="common">Yeast</name>
    <name type="synonym">Hansenula polymorpha</name>
    <dbReference type="NCBI Taxonomy" id="870730"/>
    <lineage>
        <taxon>Eukaryota</taxon>
        <taxon>Fungi</taxon>
        <taxon>Dikarya</taxon>
        <taxon>Ascomycota</taxon>
        <taxon>Saccharomycotina</taxon>
        <taxon>Pichiomycetes</taxon>
        <taxon>Pichiales</taxon>
        <taxon>Pichiaceae</taxon>
        <taxon>Ogataea</taxon>
    </lineage>
</organism>
<reference evidence="1 2" key="1">
    <citation type="journal article" date="2021" name="G3 (Bethesda)">
        <title>Genomic diversity, chromosomal rearrangements, and interspecies hybridization in the ogataea polymorpha species complex.</title>
        <authorList>
            <person name="Hanson S.J."/>
            <person name="Cinneide E.O."/>
            <person name="Salzberg L.I."/>
            <person name="Wolfe K.H."/>
            <person name="McGowan J."/>
            <person name="Fitzpatrick D.A."/>
            <person name="Matlin K."/>
        </authorList>
    </citation>
    <scope>NUCLEOTIDE SEQUENCE [LARGE SCALE GENOMIC DNA]</scope>
    <source>
        <strain evidence="1">51-138</strain>
    </source>
</reference>
<evidence type="ECO:0000313" key="2">
    <source>
        <dbReference type="Proteomes" id="UP001197328"/>
    </source>
</evidence>
<sequence length="117" mass="13288">MSQFIRRSLPYRIILGYGPYLKEYVKSTSFSDEASGEACWVFVVQHPPPPHLQDLDEAFLVLAALLWDCQKYATAASNTTVHLPPEKRYNAATARATISEESIEKIVFRFRGRKIAP</sequence>
<proteinExistence type="predicted"/>
<dbReference type="Proteomes" id="UP001197328">
    <property type="component" value="Unassembled WGS sequence"/>
</dbReference>
<name>A0ABQ7RR82_PICAN</name>
<gene>
    <name evidence="1" type="ORF">KL940_004664</name>
</gene>
<dbReference type="EMBL" id="JAHLVD010000015">
    <property type="protein sequence ID" value="KAG7846077.1"/>
    <property type="molecule type" value="Genomic_DNA"/>
</dbReference>
<accession>A0ABQ7RR82</accession>
<keyword evidence="2" id="KW-1185">Reference proteome</keyword>
<protein>
    <submittedName>
        <fullName evidence="1">Uncharacterized protein</fullName>
    </submittedName>
</protein>
<evidence type="ECO:0000313" key="1">
    <source>
        <dbReference type="EMBL" id="KAG7846077.1"/>
    </source>
</evidence>